<dbReference type="AlphaFoldDB" id="A9NL47"/>
<reference evidence="2" key="1">
    <citation type="journal article" date="2008" name="BMC Genomics">
        <title>A conifer genomics resource of 200,000 spruce (Picea spp.) ESTs and 6,464 high-quality, sequence-finished full-length cDNAs for Sitka spruce (Picea sitchensis).</title>
        <authorList>
            <person name="Ralph S.G."/>
            <person name="Chun H.J."/>
            <person name="Kolosova N."/>
            <person name="Cooper D."/>
            <person name="Oddy C."/>
            <person name="Ritland C.E."/>
            <person name="Kirkpatrick R."/>
            <person name="Moore R."/>
            <person name="Barber S."/>
            <person name="Holt R.A."/>
            <person name="Jones S.J."/>
            <person name="Marra M.A."/>
            <person name="Douglas C.J."/>
            <person name="Ritland K."/>
            <person name="Bohlmann J."/>
        </authorList>
    </citation>
    <scope>NUCLEOTIDE SEQUENCE</scope>
    <source>
        <tissue evidence="2">Green portion of the leader tissue</tissue>
    </source>
</reference>
<keyword evidence="1" id="KW-1133">Transmembrane helix</keyword>
<sequence length="49" mass="5480">MVCLGLNEASTISIQFCNAYVILLTLAFARLMCTQKRDGRGHILSVIMY</sequence>
<keyword evidence="1" id="KW-0812">Transmembrane</keyword>
<evidence type="ECO:0000256" key="1">
    <source>
        <dbReference type="SAM" id="Phobius"/>
    </source>
</evidence>
<dbReference type="EMBL" id="EF081979">
    <property type="protein sequence ID" value="ABK21358.1"/>
    <property type="molecule type" value="mRNA"/>
</dbReference>
<accession>A9NL47</accession>
<name>A9NL47_PICSI</name>
<organism evidence="2">
    <name type="scientific">Picea sitchensis</name>
    <name type="common">Sitka spruce</name>
    <name type="synonym">Pinus sitchensis</name>
    <dbReference type="NCBI Taxonomy" id="3332"/>
    <lineage>
        <taxon>Eukaryota</taxon>
        <taxon>Viridiplantae</taxon>
        <taxon>Streptophyta</taxon>
        <taxon>Embryophyta</taxon>
        <taxon>Tracheophyta</taxon>
        <taxon>Spermatophyta</taxon>
        <taxon>Pinopsida</taxon>
        <taxon>Pinidae</taxon>
        <taxon>Conifers I</taxon>
        <taxon>Pinales</taxon>
        <taxon>Pinaceae</taxon>
        <taxon>Picea</taxon>
    </lineage>
</organism>
<feature type="transmembrane region" description="Helical" evidence="1">
    <location>
        <begin position="12"/>
        <end position="33"/>
    </location>
</feature>
<evidence type="ECO:0000313" key="2">
    <source>
        <dbReference type="EMBL" id="ABK21358.1"/>
    </source>
</evidence>
<proteinExistence type="evidence at transcript level"/>
<protein>
    <submittedName>
        <fullName evidence="2">Uncharacterized protein</fullName>
    </submittedName>
</protein>
<keyword evidence="1" id="KW-0472">Membrane</keyword>